<accession>A0ACC5UN53</accession>
<reference evidence="1 2" key="1">
    <citation type="journal article" date="2020" name="Microorganisms">
        <title>Reliable Identification of Environmental Pseudomonas Isolates Using the rpoD Gene.</title>
        <authorList>
            <consortium name="The Broad Institute Genome Sequencing Platform"/>
            <person name="Girard L."/>
            <person name="Lood C."/>
            <person name="Rokni-Zadeh H."/>
            <person name="van Noort V."/>
            <person name="Lavigne R."/>
            <person name="De Mot R."/>
        </authorList>
    </citation>
    <scope>NUCLEOTIDE SEQUENCE [LARGE SCALE GENOMIC DNA]</scope>
    <source>
        <strain evidence="1 2">RW1P2</strain>
    </source>
</reference>
<comment type="caution">
    <text evidence="1">The sequence shown here is derived from an EMBL/GenBank/DDBJ whole genome shotgun (WGS) entry which is preliminary data.</text>
</comment>
<organism evidence="1 2">
    <name type="scientific">Pseudomonas kurunegalensis</name>
    <dbReference type="NCBI Taxonomy" id="485880"/>
    <lineage>
        <taxon>Bacteria</taxon>
        <taxon>Pseudomonadati</taxon>
        <taxon>Pseudomonadota</taxon>
        <taxon>Gammaproteobacteria</taxon>
        <taxon>Pseudomonadales</taxon>
        <taxon>Pseudomonadaceae</taxon>
        <taxon>Pseudomonas</taxon>
    </lineage>
</organism>
<dbReference type="EMBL" id="JABWSB020000006">
    <property type="protein sequence ID" value="MBV4515830.1"/>
    <property type="molecule type" value="Genomic_DNA"/>
</dbReference>
<keyword evidence="2" id="KW-1185">Reference proteome</keyword>
<evidence type="ECO:0000313" key="2">
    <source>
        <dbReference type="Proteomes" id="UP000624243"/>
    </source>
</evidence>
<proteinExistence type="predicted"/>
<evidence type="ECO:0000313" key="1">
    <source>
        <dbReference type="EMBL" id="MBV4515830.1"/>
    </source>
</evidence>
<dbReference type="Proteomes" id="UP000624243">
    <property type="component" value="Unassembled WGS sequence"/>
</dbReference>
<protein>
    <submittedName>
        <fullName evidence="1">RHS repeat-associated core domain-containing protein</fullName>
    </submittedName>
</protein>
<name>A0ACC5UN53_9PSED</name>
<sequence length="321" mass="34045">MDTNNQSIVQPFFNGPLDWPVDKILFVTCHFCQFLIGVRATSVPSMVLEGYVMSFARLLATDLQRSVLMDSVDTGRAYTAYGEAAIQGGPMSAFCGEPRDSLTGCYHLGNGHRQFNPGIMRFHGADALSPFGEGGLNAYNYCGADPVNHVDPSGKVPIPLVQRALTTALHVVSPTALMIGPTPKGGLAVNATRLALLGSTTTVVGAGLGFAGVTVAPYVSAAGTTLLLAGGGTRVVKALWDNRSAIWQGVNKNVSSNLRTIFKGRVEKKKDKKTPPNSPEKKPKVSVYSVENEVARKDSTSKGSPNIFSSTDEVVNIRGGM</sequence>
<gene>
    <name evidence="1" type="ORF">HU758_011490</name>
</gene>